<dbReference type="NCBIfam" id="TIGR00332">
    <property type="entry name" value="neela_ferrous"/>
    <property type="match status" value="1"/>
</dbReference>
<comment type="caution">
    <text evidence="13">The sequence shown here is derived from an EMBL/GenBank/DDBJ whole genome shotgun (WGS) entry which is preliminary data.</text>
</comment>
<reference evidence="13" key="1">
    <citation type="submission" date="2020-10" db="EMBL/GenBank/DDBJ databases">
        <authorList>
            <person name="Gilroy R."/>
        </authorList>
    </citation>
    <scope>NUCLEOTIDE SEQUENCE</scope>
    <source>
        <strain evidence="13">17113</strain>
    </source>
</reference>
<dbReference type="AlphaFoldDB" id="A0A9D9GVL9"/>
<dbReference type="Gene3D" id="2.60.40.730">
    <property type="entry name" value="SOR catalytic domain"/>
    <property type="match status" value="1"/>
</dbReference>
<dbReference type="EC" id="1.15.1.2" evidence="2"/>
<gene>
    <name evidence="13" type="ORF">IAC61_05950</name>
</gene>
<accession>A0A9D9GVL9</accession>
<evidence type="ECO:0000256" key="2">
    <source>
        <dbReference type="ARBA" id="ARBA00012679"/>
    </source>
</evidence>
<comment type="similarity">
    <text evidence="1">Belongs to the desulfoferrodoxin family.</text>
</comment>
<dbReference type="Proteomes" id="UP000823634">
    <property type="component" value="Unassembled WGS sequence"/>
</dbReference>
<dbReference type="Pfam" id="PF01880">
    <property type="entry name" value="Desulfoferrodox"/>
    <property type="match status" value="1"/>
</dbReference>
<evidence type="ECO:0000256" key="6">
    <source>
        <dbReference type="ARBA" id="ARBA00022982"/>
    </source>
</evidence>
<comment type="catalytic activity">
    <reaction evidence="10">
        <text>reduced [rubredoxin] + superoxide + 2 H(+) = oxidized [rubredoxin] + H2O2</text>
        <dbReference type="Rhea" id="RHEA:21324"/>
        <dbReference type="Rhea" id="RHEA-COMP:10302"/>
        <dbReference type="Rhea" id="RHEA-COMP:10303"/>
        <dbReference type="ChEBI" id="CHEBI:15378"/>
        <dbReference type="ChEBI" id="CHEBI:16240"/>
        <dbReference type="ChEBI" id="CHEBI:18421"/>
        <dbReference type="ChEBI" id="CHEBI:29033"/>
        <dbReference type="ChEBI" id="CHEBI:29034"/>
        <dbReference type="EC" id="1.15.1.2"/>
    </reaction>
</comment>
<evidence type="ECO:0000256" key="1">
    <source>
        <dbReference type="ARBA" id="ARBA00005941"/>
    </source>
</evidence>
<sequence length="126" mass="13956">MAKFYKCDECGSIVLKLNNLGPAPVCCGKPMRELKANSTDAATEKHVPVIRESEGMIEVVVGSAPHPMEEDHYIEWIYLLTDKGAKIHYLHPGEAPAAKFALLKDEVAIAVYSYCNKHGLWKADVE</sequence>
<evidence type="ECO:0000256" key="9">
    <source>
        <dbReference type="ARBA" id="ARBA00031398"/>
    </source>
</evidence>
<feature type="domain" description="Desulfoferrodoxin ferrous iron-binding" evidence="11">
    <location>
        <begin position="39"/>
        <end position="123"/>
    </location>
</feature>
<evidence type="ECO:0000313" key="14">
    <source>
        <dbReference type="Proteomes" id="UP000823634"/>
    </source>
</evidence>
<evidence type="ECO:0000259" key="12">
    <source>
        <dbReference type="Pfam" id="PF06397"/>
    </source>
</evidence>
<dbReference type="PANTHER" id="PTHR36541:SF1">
    <property type="entry name" value="SUPEROXIDE REDUCTASE-RELATED"/>
    <property type="match status" value="1"/>
</dbReference>
<evidence type="ECO:0000256" key="4">
    <source>
        <dbReference type="ARBA" id="ARBA00022448"/>
    </source>
</evidence>
<organism evidence="13 14">
    <name type="scientific">Candidatus Alloenteromonas pullistercoris</name>
    <dbReference type="NCBI Taxonomy" id="2840785"/>
    <lineage>
        <taxon>Bacteria</taxon>
        <taxon>Bacillati</taxon>
        <taxon>Bacillota</taxon>
        <taxon>Bacillota incertae sedis</taxon>
        <taxon>Candidatus Alloenteromonas</taxon>
    </lineage>
</organism>
<protein>
    <recommendedName>
        <fullName evidence="3">Desulfoferrodoxin</fullName>
        <ecNumber evidence="2">1.15.1.2</ecNumber>
    </recommendedName>
    <alternativeName>
        <fullName evidence="9">Superoxide reductase</fullName>
    </alternativeName>
</protein>
<keyword evidence="5" id="KW-0479">Metal-binding</keyword>
<evidence type="ECO:0000256" key="7">
    <source>
        <dbReference type="ARBA" id="ARBA00023004"/>
    </source>
</evidence>
<keyword evidence="4" id="KW-0813">Transport</keyword>
<reference evidence="13" key="2">
    <citation type="journal article" date="2021" name="PeerJ">
        <title>Extensive microbial diversity within the chicken gut microbiome revealed by metagenomics and culture.</title>
        <authorList>
            <person name="Gilroy R."/>
            <person name="Ravi A."/>
            <person name="Getino M."/>
            <person name="Pursley I."/>
            <person name="Horton D.L."/>
            <person name="Alikhan N.F."/>
            <person name="Baker D."/>
            <person name="Gharbi K."/>
            <person name="Hall N."/>
            <person name="Watson M."/>
            <person name="Adriaenssens E.M."/>
            <person name="Foster-Nyarko E."/>
            <person name="Jarju S."/>
            <person name="Secka A."/>
            <person name="Antonio M."/>
            <person name="Oren A."/>
            <person name="Chaudhuri R.R."/>
            <person name="La Ragione R."/>
            <person name="Hildebrand F."/>
            <person name="Pallen M.J."/>
        </authorList>
    </citation>
    <scope>NUCLEOTIDE SEQUENCE</scope>
    <source>
        <strain evidence="13">17113</strain>
    </source>
</reference>
<evidence type="ECO:0000256" key="10">
    <source>
        <dbReference type="ARBA" id="ARBA00047448"/>
    </source>
</evidence>
<dbReference type="InterPro" id="IPR004462">
    <property type="entry name" value="Desulfoferrodoxin_N"/>
</dbReference>
<evidence type="ECO:0000256" key="8">
    <source>
        <dbReference type="ARBA" id="ARBA00024690"/>
    </source>
</evidence>
<dbReference type="SUPFAM" id="SSF57802">
    <property type="entry name" value="Rubredoxin-like"/>
    <property type="match status" value="1"/>
</dbReference>
<dbReference type="InterPro" id="IPR036073">
    <property type="entry name" value="Desulfoferrodoxin_Fe-bd_dom_sf"/>
</dbReference>
<dbReference type="GO" id="GO:0005506">
    <property type="term" value="F:iron ion binding"/>
    <property type="evidence" value="ECO:0007669"/>
    <property type="project" value="InterPro"/>
</dbReference>
<evidence type="ECO:0000256" key="3">
    <source>
        <dbReference type="ARBA" id="ARBA00014839"/>
    </source>
</evidence>
<dbReference type="EMBL" id="JADINA010000038">
    <property type="protein sequence ID" value="MBO8426831.1"/>
    <property type="molecule type" value="Genomic_DNA"/>
</dbReference>
<proteinExistence type="inferred from homology"/>
<evidence type="ECO:0000256" key="5">
    <source>
        <dbReference type="ARBA" id="ARBA00022723"/>
    </source>
</evidence>
<dbReference type="Pfam" id="PF06397">
    <property type="entry name" value="Desulfoferrod_N"/>
    <property type="match status" value="1"/>
</dbReference>
<dbReference type="PANTHER" id="PTHR36541">
    <property type="entry name" value="SUPEROXIDE REDUCTASE-RELATED"/>
    <property type="match status" value="1"/>
</dbReference>
<keyword evidence="7" id="KW-0408">Iron</keyword>
<dbReference type="GO" id="GO:0050605">
    <property type="term" value="F:superoxide reductase activity"/>
    <property type="evidence" value="ECO:0007669"/>
    <property type="project" value="UniProtKB-EC"/>
</dbReference>
<dbReference type="SUPFAM" id="SSF49367">
    <property type="entry name" value="Superoxide reductase-like"/>
    <property type="match status" value="1"/>
</dbReference>
<dbReference type="InterPro" id="IPR051233">
    <property type="entry name" value="Desulfoferrodoxin_SOR"/>
</dbReference>
<comment type="function">
    <text evidence="8">Catalyzes the one-electron reduction of superoxide anion radical to hydrogen peroxide at a nonheme ferrous iron center. Plays a fundamental role in case of oxidative stress via its superoxide detoxification activity.</text>
</comment>
<dbReference type="InterPro" id="IPR002742">
    <property type="entry name" value="Desulfoferrodoxin_Fe-bd_dom"/>
</dbReference>
<keyword evidence="6" id="KW-0249">Electron transport</keyword>
<evidence type="ECO:0000313" key="13">
    <source>
        <dbReference type="EMBL" id="MBO8426831.1"/>
    </source>
</evidence>
<name>A0A9D9GVL9_9FIRM</name>
<evidence type="ECO:0000259" key="11">
    <source>
        <dbReference type="Pfam" id="PF01880"/>
    </source>
</evidence>
<feature type="domain" description="Desulfoferrodoxin N-terminal" evidence="12">
    <location>
        <begin position="4"/>
        <end position="32"/>
    </location>
</feature>